<proteinExistence type="predicted"/>
<name>A0A5B0HKU3_9BURK</name>
<dbReference type="GO" id="GO:0015074">
    <property type="term" value="P:DNA integration"/>
    <property type="evidence" value="ECO:0007669"/>
    <property type="project" value="InterPro"/>
</dbReference>
<dbReference type="Proteomes" id="UP000325273">
    <property type="component" value="Unassembled WGS sequence"/>
</dbReference>
<accession>A0A5B0HKU3</accession>
<dbReference type="SUPFAM" id="SSF56349">
    <property type="entry name" value="DNA breaking-rejoining enzymes"/>
    <property type="match status" value="1"/>
</dbReference>
<dbReference type="GO" id="GO:0003677">
    <property type="term" value="F:DNA binding"/>
    <property type="evidence" value="ECO:0007669"/>
    <property type="project" value="InterPro"/>
</dbReference>
<evidence type="ECO:0000256" key="1">
    <source>
        <dbReference type="ARBA" id="ARBA00023172"/>
    </source>
</evidence>
<dbReference type="InterPro" id="IPR013762">
    <property type="entry name" value="Integrase-like_cat_sf"/>
</dbReference>
<dbReference type="EMBL" id="VTUZ01000001">
    <property type="protein sequence ID" value="KAA1015825.1"/>
    <property type="molecule type" value="Genomic_DNA"/>
</dbReference>
<evidence type="ECO:0000259" key="2">
    <source>
        <dbReference type="PROSITE" id="PS51898"/>
    </source>
</evidence>
<organism evidence="3 4">
    <name type="scientific">Paraburkholderia panacisoli</name>
    <dbReference type="NCBI Taxonomy" id="2603818"/>
    <lineage>
        <taxon>Bacteria</taxon>
        <taxon>Pseudomonadati</taxon>
        <taxon>Pseudomonadota</taxon>
        <taxon>Betaproteobacteria</taxon>
        <taxon>Burkholderiales</taxon>
        <taxon>Burkholderiaceae</taxon>
        <taxon>Paraburkholderia</taxon>
    </lineage>
</organism>
<dbReference type="InterPro" id="IPR002104">
    <property type="entry name" value="Integrase_catalytic"/>
</dbReference>
<gene>
    <name evidence="3" type="ORF">FVF58_00225</name>
</gene>
<dbReference type="PROSITE" id="PS51898">
    <property type="entry name" value="TYR_RECOMBINASE"/>
    <property type="match status" value="1"/>
</dbReference>
<dbReference type="InterPro" id="IPR011010">
    <property type="entry name" value="DNA_brk_join_enz"/>
</dbReference>
<dbReference type="GO" id="GO:0006310">
    <property type="term" value="P:DNA recombination"/>
    <property type="evidence" value="ECO:0007669"/>
    <property type="project" value="UniProtKB-KW"/>
</dbReference>
<feature type="domain" description="Tyr recombinase" evidence="2">
    <location>
        <begin position="1"/>
        <end position="67"/>
    </location>
</feature>
<dbReference type="Gene3D" id="1.10.443.10">
    <property type="entry name" value="Intergrase catalytic core"/>
    <property type="match status" value="1"/>
</dbReference>
<reference evidence="3 4" key="1">
    <citation type="submission" date="2019-08" db="EMBL/GenBank/DDBJ databases">
        <title>Paraburkholderia sp. DCY113.</title>
        <authorList>
            <person name="Kang J."/>
        </authorList>
    </citation>
    <scope>NUCLEOTIDE SEQUENCE [LARGE SCALE GENOMIC DNA]</scope>
    <source>
        <strain evidence="3 4">DCY113</strain>
    </source>
</reference>
<dbReference type="AlphaFoldDB" id="A0A5B0HKU3"/>
<evidence type="ECO:0000313" key="4">
    <source>
        <dbReference type="Proteomes" id="UP000325273"/>
    </source>
</evidence>
<keyword evidence="1" id="KW-0233">DNA recombination</keyword>
<keyword evidence="4" id="KW-1185">Reference proteome</keyword>
<sequence length="67" mass="7608">MLVSGDALGEERCEIKPDCHVLAEAKIDGFTLRDLRHSFATRLAQHGVPIERIRKWLGHSSIQQTLR</sequence>
<protein>
    <submittedName>
        <fullName evidence="3">Tyrosine-type recombinase/integrase</fullName>
    </submittedName>
</protein>
<comment type="caution">
    <text evidence="3">The sequence shown here is derived from an EMBL/GenBank/DDBJ whole genome shotgun (WGS) entry which is preliminary data.</text>
</comment>
<dbReference type="Pfam" id="PF00589">
    <property type="entry name" value="Phage_integrase"/>
    <property type="match status" value="1"/>
</dbReference>
<evidence type="ECO:0000313" key="3">
    <source>
        <dbReference type="EMBL" id="KAA1015825.1"/>
    </source>
</evidence>